<evidence type="ECO:0000313" key="2">
    <source>
        <dbReference type="Proteomes" id="UP000193685"/>
    </source>
</evidence>
<gene>
    <name evidence="1" type="ORF">BCR37DRAFT_352338</name>
</gene>
<dbReference type="AlphaFoldDB" id="A0A1Y2EUD1"/>
<dbReference type="PANTHER" id="PTHR31757">
    <property type="entry name" value="SLL0781 PROTEIN"/>
    <property type="match status" value="1"/>
</dbReference>
<dbReference type="RefSeq" id="XP_040722261.1">
    <property type="nucleotide sequence ID" value="XM_040868121.1"/>
</dbReference>
<evidence type="ECO:0000313" key="1">
    <source>
        <dbReference type="EMBL" id="ORY75149.1"/>
    </source>
</evidence>
<dbReference type="Pfam" id="PF07080">
    <property type="entry name" value="DUF1348"/>
    <property type="match status" value="1"/>
</dbReference>
<reference evidence="1 2" key="1">
    <citation type="submission" date="2016-07" db="EMBL/GenBank/DDBJ databases">
        <title>Pervasive Adenine N6-methylation of Active Genes in Fungi.</title>
        <authorList>
            <consortium name="DOE Joint Genome Institute"/>
            <person name="Mondo S.J."/>
            <person name="Dannebaum R.O."/>
            <person name="Kuo R.C."/>
            <person name="Labutti K."/>
            <person name="Haridas S."/>
            <person name="Kuo A."/>
            <person name="Salamov A."/>
            <person name="Ahrendt S.R."/>
            <person name="Lipzen A."/>
            <person name="Sullivan W."/>
            <person name="Andreopoulos W.B."/>
            <person name="Clum A."/>
            <person name="Lindquist E."/>
            <person name="Daum C."/>
            <person name="Ramamoorthy G.K."/>
            <person name="Gryganskyi A."/>
            <person name="Culley D."/>
            <person name="Magnuson J.K."/>
            <person name="James T.Y."/>
            <person name="O'Malley M.A."/>
            <person name="Stajich J.E."/>
            <person name="Spatafora J.W."/>
            <person name="Visel A."/>
            <person name="Grigoriev I.V."/>
        </authorList>
    </citation>
    <scope>NUCLEOTIDE SEQUENCE [LARGE SCALE GENOMIC DNA]</scope>
    <source>
        <strain evidence="1 2">12-1054</strain>
    </source>
</reference>
<proteinExistence type="predicted"/>
<dbReference type="STRING" id="56484.A0A1Y2EUD1"/>
<dbReference type="GeneID" id="63784720"/>
<dbReference type="PANTHER" id="PTHR31757:SF0">
    <property type="entry name" value="SLL0781 PROTEIN"/>
    <property type="match status" value="1"/>
</dbReference>
<dbReference type="OrthoDB" id="14527at2759"/>
<dbReference type="SUPFAM" id="SSF54427">
    <property type="entry name" value="NTF2-like"/>
    <property type="match status" value="1"/>
</dbReference>
<dbReference type="EMBL" id="MCFI01000027">
    <property type="protein sequence ID" value="ORY75149.1"/>
    <property type="molecule type" value="Genomic_DNA"/>
</dbReference>
<organism evidence="1 2">
    <name type="scientific">Protomyces lactucae-debilis</name>
    <dbReference type="NCBI Taxonomy" id="2754530"/>
    <lineage>
        <taxon>Eukaryota</taxon>
        <taxon>Fungi</taxon>
        <taxon>Dikarya</taxon>
        <taxon>Ascomycota</taxon>
        <taxon>Taphrinomycotina</taxon>
        <taxon>Taphrinomycetes</taxon>
        <taxon>Taphrinales</taxon>
        <taxon>Protomycetaceae</taxon>
        <taxon>Protomyces</taxon>
    </lineage>
</organism>
<keyword evidence="2" id="KW-1185">Reference proteome</keyword>
<comment type="caution">
    <text evidence="1">The sequence shown here is derived from an EMBL/GenBank/DDBJ whole genome shotgun (WGS) entry which is preliminary data.</text>
</comment>
<dbReference type="Gene3D" id="3.10.450.50">
    <property type="match status" value="1"/>
</dbReference>
<dbReference type="InterPro" id="IPR009783">
    <property type="entry name" value="DUF1348"/>
</dbReference>
<protein>
    <recommendedName>
        <fullName evidence="3">DUF1348-domain-containing protein</fullName>
    </recommendedName>
</protein>
<dbReference type="Proteomes" id="UP000193685">
    <property type="component" value="Unassembled WGS sequence"/>
</dbReference>
<accession>A0A1Y2EUD1</accession>
<dbReference type="OMA" id="VRFQYEC"/>
<sequence>MFNLKSAASKVKKAQSLWNTRDPGQVVKAYTLDSLWRNRDSFLQGHTAIEAYLAAKWAKEQDYILRKELFAFMDNRIAVQFWYEYRAKDEQTQAESQLHGHADWRRCHGLEHWQFAPDGRMETRMMSGNEIAITASQRWFKDSASVDQVQIPLGHGSSMLRGF</sequence>
<name>A0A1Y2EUD1_PROLT</name>
<dbReference type="InterPro" id="IPR032710">
    <property type="entry name" value="NTF2-like_dom_sf"/>
</dbReference>
<evidence type="ECO:0008006" key="3">
    <source>
        <dbReference type="Google" id="ProtNLM"/>
    </source>
</evidence>